<proteinExistence type="inferred from homology"/>
<evidence type="ECO:0000313" key="3">
    <source>
        <dbReference type="EMBL" id="MBB5693520.1"/>
    </source>
</evidence>
<evidence type="ECO:0000259" key="2">
    <source>
        <dbReference type="PROSITE" id="PS50878"/>
    </source>
</evidence>
<dbReference type="InterPro" id="IPR043502">
    <property type="entry name" value="DNA/RNA_pol_sf"/>
</dbReference>
<reference evidence="3 4" key="1">
    <citation type="submission" date="2020-08" db="EMBL/GenBank/DDBJ databases">
        <title>Genomic Encyclopedia of Type Strains, Phase IV (KMG-IV): sequencing the most valuable type-strain genomes for metagenomic binning, comparative biology and taxonomic classification.</title>
        <authorList>
            <person name="Goeker M."/>
        </authorList>
    </citation>
    <scope>NUCLEOTIDE SEQUENCE [LARGE SCALE GENOMIC DNA]</scope>
    <source>
        <strain evidence="3 4">DSM 25622</strain>
    </source>
</reference>
<dbReference type="Pfam" id="PF00078">
    <property type="entry name" value="RVT_1"/>
    <property type="match status" value="1"/>
</dbReference>
<protein>
    <recommendedName>
        <fullName evidence="2">Reverse transcriptase domain-containing protein</fullName>
    </recommendedName>
</protein>
<dbReference type="Proteomes" id="UP000580654">
    <property type="component" value="Unassembled WGS sequence"/>
</dbReference>
<dbReference type="AlphaFoldDB" id="A0A840Y1N9"/>
<comment type="caution">
    <text evidence="3">The sequence shown here is derived from an EMBL/GenBank/DDBJ whole genome shotgun (WGS) entry which is preliminary data.</text>
</comment>
<sequence length="507" mass="57100">MIHLIQARIELEARKRIRRHNQDVARSGADGKRFAKRTGLVPKTSPPAEPFYWSLNRHFDPRYCLAHGKHIAKGLWYSLKSGRYAPRPAVEVSIKKSSGGRRNVRIFTIPDAALSSLLAQNLTARNGGVFSASSYAYRTDKRPLDAVIQLSNYIKAEKTYIIGFDFEKYFDNIPHGHLAGIVNERGLLLTTGRERDFIMSMLKHRFADRNAYSKGEFISCTAGVPQGSSISLFLANAAAHQLDLELERKNGVFCRYADDYVVVTYSYEDAISIVNTFARFSATTGMPLNQDKSSGVRLLTGVGQGEIRSFPHFSFLGYQFSSGGRLAMSDNRVNGIKRAISRMVYNNLLIYPRRGFFNSSRIGPGFRDWDLATCINEIRRYIYGGRTEKELSDYLDGDTNLWKVRGLMAYYCLVNDHAQLHALDGWLCSIVMRAYKQRAKLLAAAGLHVLPAGREQLLDGSWYVYPPISLETRLPSFFLAWRAARKKWERHGVGGVAASPASVYVYG</sequence>
<keyword evidence="4" id="KW-1185">Reference proteome</keyword>
<accession>A0A840Y1N9</accession>
<gene>
    <name evidence="3" type="ORF">FHS87_001549</name>
</gene>
<dbReference type="PANTHER" id="PTHR34047:SF8">
    <property type="entry name" value="PROTEIN YKFC"/>
    <property type="match status" value="1"/>
</dbReference>
<dbReference type="SUPFAM" id="SSF56672">
    <property type="entry name" value="DNA/RNA polymerases"/>
    <property type="match status" value="1"/>
</dbReference>
<dbReference type="RefSeq" id="WP_184515798.1">
    <property type="nucleotide sequence ID" value="NZ_JACIJD010000005.1"/>
</dbReference>
<organism evidence="3 4">
    <name type="scientific">Muricoccus pecuniae</name>
    <dbReference type="NCBI Taxonomy" id="693023"/>
    <lineage>
        <taxon>Bacteria</taxon>
        <taxon>Pseudomonadati</taxon>
        <taxon>Pseudomonadota</taxon>
        <taxon>Alphaproteobacteria</taxon>
        <taxon>Acetobacterales</taxon>
        <taxon>Roseomonadaceae</taxon>
        <taxon>Muricoccus</taxon>
    </lineage>
</organism>
<name>A0A840Y1N9_9PROT</name>
<dbReference type="InterPro" id="IPR051083">
    <property type="entry name" value="GrpII_Intron_Splice-Mob/Def"/>
</dbReference>
<dbReference type="PROSITE" id="PS50878">
    <property type="entry name" value="RT_POL"/>
    <property type="match status" value="1"/>
</dbReference>
<dbReference type="InterPro" id="IPR000477">
    <property type="entry name" value="RT_dom"/>
</dbReference>
<dbReference type="EMBL" id="JACIJD010000005">
    <property type="protein sequence ID" value="MBB5693520.1"/>
    <property type="molecule type" value="Genomic_DNA"/>
</dbReference>
<evidence type="ECO:0000313" key="4">
    <source>
        <dbReference type="Proteomes" id="UP000580654"/>
    </source>
</evidence>
<comment type="similarity">
    <text evidence="1">Belongs to the bacterial reverse transcriptase family.</text>
</comment>
<dbReference type="PANTHER" id="PTHR34047">
    <property type="entry name" value="NUCLEAR INTRON MATURASE 1, MITOCHONDRIAL-RELATED"/>
    <property type="match status" value="1"/>
</dbReference>
<evidence type="ECO:0000256" key="1">
    <source>
        <dbReference type="ARBA" id="ARBA00034120"/>
    </source>
</evidence>
<feature type="domain" description="Reverse transcriptase" evidence="2">
    <location>
        <begin position="75"/>
        <end position="320"/>
    </location>
</feature>
<dbReference type="CDD" id="cd01651">
    <property type="entry name" value="RT_G2_intron"/>
    <property type="match status" value="1"/>
</dbReference>